<proteinExistence type="predicted"/>
<name>A0A9X2P4E6_9BACE</name>
<reference evidence="1" key="2">
    <citation type="submission" date="2022-04" db="EMBL/GenBank/DDBJ databases">
        <authorList>
            <person name="Fokt H."/>
            <person name="Baines J."/>
        </authorList>
    </citation>
    <scope>NUCLEOTIDE SEQUENCE</scope>
    <source>
        <strain evidence="1">KH569_7</strain>
    </source>
</reference>
<gene>
    <name evidence="1" type="ORF">M1B78_18475</name>
</gene>
<organism evidence="1 2">
    <name type="scientific">Bacteroides muris</name>
    <name type="common">ex Fokt et al. 2023</name>
    <dbReference type="NCBI Taxonomy" id="2937417"/>
    <lineage>
        <taxon>Bacteria</taxon>
        <taxon>Pseudomonadati</taxon>
        <taxon>Bacteroidota</taxon>
        <taxon>Bacteroidia</taxon>
        <taxon>Bacteroidales</taxon>
        <taxon>Bacteroidaceae</taxon>
        <taxon>Bacteroides</taxon>
    </lineage>
</organism>
<evidence type="ECO:0000313" key="2">
    <source>
        <dbReference type="Proteomes" id="UP001143810"/>
    </source>
</evidence>
<dbReference type="EMBL" id="JAMZEE010000127">
    <property type="protein sequence ID" value="MCR6510072.1"/>
    <property type="molecule type" value="Genomic_DNA"/>
</dbReference>
<sequence>MAEKQDIRENAMAGGTPARLRGLDANGNSISPTLEEVASAMPVASLSSKGLASEGQGIIEYRVEGKSSVDITFPRYGIYLFVSEQLKGISFLFQLAYYMYDFKILLDPSGALGTIFNIEQIEVGSKTIRVTNLADSFQRFSINRL</sequence>
<dbReference type="RefSeq" id="WP_257941506.1">
    <property type="nucleotide sequence ID" value="NZ_JAMZEE010000127.1"/>
</dbReference>
<reference evidence="1" key="1">
    <citation type="journal article" date="2022" name="Arch. Microbiol.">
        <title>Bacteroides muris sp. nov. isolated from the cecum of wild-derived house mice.</title>
        <authorList>
            <person name="Fokt H."/>
            <person name="Unni R."/>
            <person name="Repnik U."/>
            <person name="Schmitz R.A."/>
            <person name="Bramkamp M."/>
            <person name="Baines J.F."/>
            <person name="Unterweger D."/>
        </authorList>
    </citation>
    <scope>NUCLEOTIDE SEQUENCE</scope>
    <source>
        <strain evidence="1">KH569_7</strain>
    </source>
</reference>
<comment type="caution">
    <text evidence="1">The sequence shown here is derived from an EMBL/GenBank/DDBJ whole genome shotgun (WGS) entry which is preliminary data.</text>
</comment>
<dbReference type="Proteomes" id="UP001143810">
    <property type="component" value="Unassembled WGS sequence"/>
</dbReference>
<evidence type="ECO:0000313" key="1">
    <source>
        <dbReference type="EMBL" id="MCR6510072.1"/>
    </source>
</evidence>
<accession>A0A9X2P4E6</accession>
<protein>
    <submittedName>
        <fullName evidence="1">Uncharacterized protein</fullName>
    </submittedName>
</protein>
<dbReference type="AlphaFoldDB" id="A0A9X2P4E6"/>